<feature type="transmembrane region" description="Helical" evidence="1">
    <location>
        <begin position="68"/>
        <end position="89"/>
    </location>
</feature>
<feature type="transmembrane region" description="Helical" evidence="1">
    <location>
        <begin position="209"/>
        <end position="229"/>
    </location>
</feature>
<gene>
    <name evidence="2" type="ORF">KL86DPRO_30132</name>
</gene>
<dbReference type="Gene3D" id="3.30.2090.10">
    <property type="entry name" value="Multidrug efflux transporter AcrB TolC docking domain, DN and DC subdomains"/>
    <property type="match status" value="1"/>
</dbReference>
<keyword evidence="1" id="KW-1133">Transmembrane helix</keyword>
<dbReference type="SUPFAM" id="SSF82866">
    <property type="entry name" value="Multidrug efflux transporter AcrB transmembrane domain"/>
    <property type="match status" value="2"/>
</dbReference>
<dbReference type="Pfam" id="PF00873">
    <property type="entry name" value="ACR_tran"/>
    <property type="match status" value="1"/>
</dbReference>
<feature type="transmembrane region" description="Helical" evidence="1">
    <location>
        <begin position="15"/>
        <end position="35"/>
    </location>
</feature>
<proteinExistence type="predicted"/>
<evidence type="ECO:0008006" key="3">
    <source>
        <dbReference type="Google" id="ProtNLM"/>
    </source>
</evidence>
<feature type="transmembrane region" description="Helical" evidence="1">
    <location>
        <begin position="115"/>
        <end position="135"/>
    </location>
</feature>
<feature type="transmembrane region" description="Helical" evidence="1">
    <location>
        <begin position="147"/>
        <end position="175"/>
    </location>
</feature>
<feature type="transmembrane region" description="Helical" evidence="1">
    <location>
        <begin position="644"/>
        <end position="661"/>
    </location>
</feature>
<dbReference type="SUPFAM" id="SSF82693">
    <property type="entry name" value="Multidrug efflux transporter AcrB pore domain, PN1, PN2, PC1 and PC2 subdomains"/>
    <property type="match status" value="1"/>
</dbReference>
<feature type="transmembrane region" description="Helical" evidence="1">
    <location>
        <begin position="540"/>
        <end position="560"/>
    </location>
</feature>
<protein>
    <recommendedName>
        <fullName evidence="3">Acriflavin resistance protein</fullName>
    </recommendedName>
</protein>
<feature type="transmembrane region" description="Helical" evidence="1">
    <location>
        <begin position="595"/>
        <end position="617"/>
    </location>
</feature>
<reference evidence="2" key="1">
    <citation type="submission" date="2016-04" db="EMBL/GenBank/DDBJ databases">
        <authorList>
            <person name="Evans L.H."/>
            <person name="Alamgir A."/>
            <person name="Owens N."/>
            <person name="Weber N.D."/>
            <person name="Virtaneva K."/>
            <person name="Barbian K."/>
            <person name="Babar A."/>
            <person name="Rosenke K."/>
        </authorList>
    </citation>
    <scope>NUCLEOTIDE SEQUENCE</scope>
    <source>
        <strain evidence="2">86</strain>
    </source>
</reference>
<feature type="transmembrane region" description="Helical" evidence="1">
    <location>
        <begin position="42"/>
        <end position="62"/>
    </location>
</feature>
<accession>A0A212K839</accession>
<keyword evidence="1" id="KW-0472">Membrane</keyword>
<dbReference type="Gene3D" id="3.30.70.1440">
    <property type="entry name" value="Multidrug efflux transporter AcrB pore domain"/>
    <property type="match status" value="1"/>
</dbReference>
<dbReference type="InterPro" id="IPR027463">
    <property type="entry name" value="AcrB_DN_DC_subdom"/>
</dbReference>
<dbReference type="SUPFAM" id="SSF82714">
    <property type="entry name" value="Multidrug efflux transporter AcrB TolC docking domain, DN and DC subdomains"/>
    <property type="match status" value="1"/>
</dbReference>
<name>A0A212K839_9DELT</name>
<dbReference type="GO" id="GO:0005886">
    <property type="term" value="C:plasma membrane"/>
    <property type="evidence" value="ECO:0007669"/>
    <property type="project" value="TreeGrafter"/>
</dbReference>
<dbReference type="Gene3D" id="3.30.70.1430">
    <property type="entry name" value="Multidrug efflux transporter AcrB pore domain"/>
    <property type="match status" value="1"/>
</dbReference>
<sequence>MWFARSTYVEASINGVRSAAIDAAVLVILVIYLFLGSWRQVVLMSLVLPITVAINFGLMQLAGFSLNIFSLGGLVVAIGVVLDNATVVVENITRLRHGKEHANISDIAEQGTNEVGPAIIAATLSFMALFIPFLLVPGLTSLLFKELILVIAGIVILSLAIAVSLVPTLSTILLGSTKPDRFGEKCERFYIRVADRYAWLLENLLRRKIVVLAGFSLILVAGLALVPLIGSEFLPKVDDGRITIKVKMPTGTSVEETDSVLRSLEKFVVKDPLVSSYFTLSGGLIRGQTTTEIAAEGQIDIQLVPRDEREVSTLQYISKLRPQVSKVPIPGGRAMVMQAKMRGIRSTGDAEIEIKIRGQELTVLADLARTALGKITSMGKLTNTYISLDMSRPEYQVRVDRVRAAELGVSVTAVSTSLRTLLNGVVATQFRDQSDYYDIRLMVPEAQVNNPADIAKLPVRSAQGSFVRLGDVAQVVPALGPVEITRENQVKQVIVRADTAGISVGEARKAIADVLQEKLPPGYEITYGGQAQMMAEMVQAFGLILAFALFFSFIVLAVQFNSLKLPSLILASVPFCSIGMVFALFIAGLPLGATVIIGALIVISSTVNEGVLLITFAEELRNTEKLSPTQAIIKAGMLRLRPRLMIAITVVAGLIPLALNIKEGGDMLQPMAVAGIGGLLMGIFVALFMVPCMYVLFTPDSSSKAI</sequence>
<organism evidence="2">
    <name type="scientific">uncultured delta proteobacterium</name>
    <dbReference type="NCBI Taxonomy" id="34034"/>
    <lineage>
        <taxon>Bacteria</taxon>
        <taxon>Deltaproteobacteria</taxon>
        <taxon>environmental samples</taxon>
    </lineage>
</organism>
<dbReference type="PRINTS" id="PR00702">
    <property type="entry name" value="ACRIFLAVINRP"/>
</dbReference>
<dbReference type="GO" id="GO:0042910">
    <property type="term" value="F:xenobiotic transmembrane transporter activity"/>
    <property type="evidence" value="ECO:0007669"/>
    <property type="project" value="TreeGrafter"/>
</dbReference>
<dbReference type="InterPro" id="IPR001036">
    <property type="entry name" value="Acrflvin-R"/>
</dbReference>
<evidence type="ECO:0000256" key="1">
    <source>
        <dbReference type="SAM" id="Phobius"/>
    </source>
</evidence>
<keyword evidence="1" id="KW-0812">Transmembrane</keyword>
<dbReference type="EMBL" id="FLUQ01000003">
    <property type="protein sequence ID" value="SBW07874.1"/>
    <property type="molecule type" value="Genomic_DNA"/>
</dbReference>
<feature type="transmembrane region" description="Helical" evidence="1">
    <location>
        <begin position="673"/>
        <end position="697"/>
    </location>
</feature>
<dbReference type="Gene3D" id="1.20.1640.10">
    <property type="entry name" value="Multidrug efflux transporter AcrB transmembrane domain"/>
    <property type="match status" value="2"/>
</dbReference>
<feature type="transmembrane region" description="Helical" evidence="1">
    <location>
        <begin position="567"/>
        <end position="589"/>
    </location>
</feature>
<dbReference type="PANTHER" id="PTHR32063:SF0">
    <property type="entry name" value="SWARMING MOTILITY PROTEIN SWRC"/>
    <property type="match status" value="1"/>
</dbReference>
<dbReference type="PANTHER" id="PTHR32063">
    <property type="match status" value="1"/>
</dbReference>
<dbReference type="AlphaFoldDB" id="A0A212K839"/>
<evidence type="ECO:0000313" key="2">
    <source>
        <dbReference type="EMBL" id="SBW07874.1"/>
    </source>
</evidence>